<proteinExistence type="predicted"/>
<organism evidence="2 3">
    <name type="scientific">Mytilus coruscus</name>
    <name type="common">Sea mussel</name>
    <dbReference type="NCBI Taxonomy" id="42192"/>
    <lineage>
        <taxon>Eukaryota</taxon>
        <taxon>Metazoa</taxon>
        <taxon>Spiralia</taxon>
        <taxon>Lophotrochozoa</taxon>
        <taxon>Mollusca</taxon>
        <taxon>Bivalvia</taxon>
        <taxon>Autobranchia</taxon>
        <taxon>Pteriomorphia</taxon>
        <taxon>Mytilida</taxon>
        <taxon>Mytiloidea</taxon>
        <taxon>Mytilidae</taxon>
        <taxon>Mytilinae</taxon>
        <taxon>Mytilus</taxon>
    </lineage>
</organism>
<dbReference type="EMBL" id="CACVKT020004142">
    <property type="protein sequence ID" value="CAC5388181.1"/>
    <property type="molecule type" value="Genomic_DNA"/>
</dbReference>
<protein>
    <submittedName>
        <fullName evidence="2">P4HA</fullName>
        <ecNumber evidence="2">1.14.11.2</ecNumber>
    </submittedName>
</protein>
<evidence type="ECO:0000313" key="3">
    <source>
        <dbReference type="Proteomes" id="UP000507470"/>
    </source>
</evidence>
<evidence type="ECO:0000313" key="2">
    <source>
        <dbReference type="EMBL" id="CAC5388181.1"/>
    </source>
</evidence>
<dbReference type="InterPro" id="IPR011990">
    <property type="entry name" value="TPR-like_helical_dom_sf"/>
</dbReference>
<sequence>MIFLWNISIVCGLLFHILHGEIFTSVYKLSILANEEGKLLRAFKKYIATQIRDQRSISLELQRLLNDLESAVTDSSQNPRYAENPINSFHLLGRFVYKWPVVYSNILCAECRLDDAALYLNTTYQIVNMNIVHWPGEYDVKASAQALLRLRTFYYFNIDKAINGVLFDEQCQPLNPSQVLKIIRIAIDSNLLHEAKLWCEALLRRLPFTSYQDENINELAINRFLAAIYNQAGMHKKAAGVLLELTQSGYSEVDQEYEFYKNSINETDEKQNIALVAEEYDNHYKQLCRENRKSPREYSKLYCYLSVTSIPYYNAKVEIANLQPKILVFHDVISETEASYLRQEGSKKFERSTVISESSDRVIPGADTDRVSQTFNIALETSSAMLINIPEDAAVLR</sequence>
<gene>
    <name evidence="2" type="ORF">MCOR_23460</name>
</gene>
<dbReference type="EC" id="1.14.11.2" evidence="2"/>
<keyword evidence="3" id="KW-1185">Reference proteome</keyword>
<dbReference type="AlphaFoldDB" id="A0A6J8BY61"/>
<dbReference type="GO" id="GO:0005783">
    <property type="term" value="C:endoplasmic reticulum"/>
    <property type="evidence" value="ECO:0007669"/>
    <property type="project" value="InterPro"/>
</dbReference>
<accession>A0A6J8BY61</accession>
<dbReference type="Gene3D" id="1.25.40.10">
    <property type="entry name" value="Tetratricopeptide repeat domain"/>
    <property type="match status" value="1"/>
</dbReference>
<dbReference type="Pfam" id="PF08336">
    <property type="entry name" value="P4Ha_N"/>
    <property type="match status" value="1"/>
</dbReference>
<reference evidence="2 3" key="1">
    <citation type="submission" date="2020-06" db="EMBL/GenBank/DDBJ databases">
        <authorList>
            <person name="Li R."/>
            <person name="Bekaert M."/>
        </authorList>
    </citation>
    <scope>NUCLEOTIDE SEQUENCE [LARGE SCALE GENOMIC DNA]</scope>
    <source>
        <strain evidence="3">wild</strain>
    </source>
</reference>
<keyword evidence="2" id="KW-0560">Oxidoreductase</keyword>
<feature type="domain" description="Prolyl 4-hydroxylase N-terminal" evidence="1">
    <location>
        <begin position="25"/>
        <end position="166"/>
    </location>
</feature>
<dbReference type="InterPro" id="IPR013547">
    <property type="entry name" value="P4H_N"/>
</dbReference>
<name>A0A6J8BY61_MYTCO</name>
<dbReference type="Gene3D" id="6.10.140.1460">
    <property type="match status" value="1"/>
</dbReference>
<dbReference type="GO" id="GO:0004656">
    <property type="term" value="F:procollagen-proline 4-dioxygenase activity"/>
    <property type="evidence" value="ECO:0007669"/>
    <property type="project" value="UniProtKB-EC"/>
</dbReference>
<evidence type="ECO:0000259" key="1">
    <source>
        <dbReference type="Pfam" id="PF08336"/>
    </source>
</evidence>
<dbReference type="Proteomes" id="UP000507470">
    <property type="component" value="Unassembled WGS sequence"/>
</dbReference>
<dbReference type="OrthoDB" id="420380at2759"/>